<evidence type="ECO:0000256" key="8">
    <source>
        <dbReference type="SAM" id="Phobius"/>
    </source>
</evidence>
<dbReference type="Gene3D" id="1.20.1250.20">
    <property type="entry name" value="MFS general substrate transporter like domains"/>
    <property type="match status" value="2"/>
</dbReference>
<keyword evidence="6 8" id="KW-0472">Membrane</keyword>
<proteinExistence type="predicted"/>
<gene>
    <name evidence="10" type="ORF">MGAL_10B082686</name>
</gene>
<dbReference type="InterPro" id="IPR001304">
    <property type="entry name" value="C-type_lectin-like"/>
</dbReference>
<keyword evidence="2" id="KW-0813">Transport</keyword>
<feature type="transmembrane region" description="Helical" evidence="8">
    <location>
        <begin position="368"/>
        <end position="387"/>
    </location>
</feature>
<evidence type="ECO:0000256" key="6">
    <source>
        <dbReference type="ARBA" id="ARBA00023136"/>
    </source>
</evidence>
<evidence type="ECO:0000256" key="5">
    <source>
        <dbReference type="ARBA" id="ARBA00022989"/>
    </source>
</evidence>
<dbReference type="PROSITE" id="PS50041">
    <property type="entry name" value="C_TYPE_LECTIN_2"/>
    <property type="match status" value="1"/>
</dbReference>
<dbReference type="SUPFAM" id="SSF103473">
    <property type="entry name" value="MFS general substrate transporter"/>
    <property type="match status" value="1"/>
</dbReference>
<evidence type="ECO:0000313" key="10">
    <source>
        <dbReference type="EMBL" id="VDH99834.1"/>
    </source>
</evidence>
<evidence type="ECO:0000256" key="3">
    <source>
        <dbReference type="ARBA" id="ARBA00022692"/>
    </source>
</evidence>
<evidence type="ECO:0000256" key="4">
    <source>
        <dbReference type="ARBA" id="ARBA00022847"/>
    </source>
</evidence>
<dbReference type="InterPro" id="IPR050382">
    <property type="entry name" value="MFS_Na/Anion_cotransporter"/>
</dbReference>
<evidence type="ECO:0000256" key="1">
    <source>
        <dbReference type="ARBA" id="ARBA00004141"/>
    </source>
</evidence>
<keyword evidence="4" id="KW-0769">Symport</keyword>
<dbReference type="SMART" id="SM00034">
    <property type="entry name" value="CLECT"/>
    <property type="match status" value="1"/>
</dbReference>
<sequence length="612" mass="68022">MVLTKEDKKTTRRPRRAGCVIVRLQDIPGERVQDERRGNETPSPEFEVWTVFKFMIASLNSLVNSSPTAAFKNVFGRGAFDPELYRVIPAESENGRKITLREVIDRRFYLQNEVNAECPLGWVHYDISCFLFSTNALNWYNAHGSCRAHNARIAEVNSVDVMAYLRQMAKSYGYDYWLGGRDDVIEGFWQWSSTGENFTVSDWAPGEPDDAANSQDCLLIWKAANYQWDDQQCTINYRYICESEVCGLSIFSSSILLIILPTCIQNSQYALVMVIRLLQGLVEGPAYSSINGVISAWSLKSEKSRMVTLTYAGCLGIIWSTLFMCTVKDSPSNNTHLSTSERLLFDSERAKTKKPSSQTVKGIPWKNILTSVPVSAIFVACFTRNWMISLVRTVVPQYMEDLFDLSIFEIGLLSSLSAICMALVTVTGGVLIDKLIKSGFVSTTVGRKIAQCSGYGIEGVCIFCLGYIQDIDAAMVMLCVGVGASGLAVSGFKSNSLDLSSTYVSIVTGITRMGITGATISTLLVSLLRSRLEVSFITTWREVFMVAGCLHIAGVIYYGIFASGEKQPWADGVQESNILDVINQPSDTDYKKFKNDNENDNFVEKLASYDST</sequence>
<dbReference type="Proteomes" id="UP000596742">
    <property type="component" value="Unassembled WGS sequence"/>
</dbReference>
<organism evidence="10 11">
    <name type="scientific">Mytilus galloprovincialis</name>
    <name type="common">Mediterranean mussel</name>
    <dbReference type="NCBI Taxonomy" id="29158"/>
    <lineage>
        <taxon>Eukaryota</taxon>
        <taxon>Metazoa</taxon>
        <taxon>Spiralia</taxon>
        <taxon>Lophotrochozoa</taxon>
        <taxon>Mollusca</taxon>
        <taxon>Bivalvia</taxon>
        <taxon>Autobranchia</taxon>
        <taxon>Pteriomorphia</taxon>
        <taxon>Mytilida</taxon>
        <taxon>Mytiloidea</taxon>
        <taxon>Mytilidae</taxon>
        <taxon>Mytilinae</taxon>
        <taxon>Mytilus</taxon>
    </lineage>
</organism>
<reference evidence="10" key="1">
    <citation type="submission" date="2018-11" db="EMBL/GenBank/DDBJ databases">
        <authorList>
            <person name="Alioto T."/>
            <person name="Alioto T."/>
        </authorList>
    </citation>
    <scope>NUCLEOTIDE SEQUENCE</scope>
</reference>
<dbReference type="Pfam" id="PF00059">
    <property type="entry name" value="Lectin_C"/>
    <property type="match status" value="1"/>
</dbReference>
<protein>
    <submittedName>
        <fullName evidence="10">MFS transporter, ACS family, solute carrier family 17 (sodium-dependent inorganic phosphate)</fullName>
    </submittedName>
</protein>
<dbReference type="Pfam" id="PF07690">
    <property type="entry name" value="MFS_1"/>
    <property type="match status" value="1"/>
</dbReference>
<dbReference type="GO" id="GO:0016020">
    <property type="term" value="C:membrane"/>
    <property type="evidence" value="ECO:0007669"/>
    <property type="project" value="UniProtKB-SubCell"/>
</dbReference>
<dbReference type="PROSITE" id="PS00615">
    <property type="entry name" value="C_TYPE_LECTIN_1"/>
    <property type="match status" value="1"/>
</dbReference>
<dbReference type="InterPro" id="IPR016187">
    <property type="entry name" value="CTDL_fold"/>
</dbReference>
<feature type="transmembrane region" description="Helical" evidence="8">
    <location>
        <begin position="474"/>
        <end position="492"/>
    </location>
</feature>
<name>A0A8B6C4Q0_MYTGA</name>
<evidence type="ECO:0000259" key="9">
    <source>
        <dbReference type="PROSITE" id="PS50041"/>
    </source>
</evidence>
<feature type="transmembrane region" description="Helical" evidence="8">
    <location>
        <begin position="540"/>
        <end position="560"/>
    </location>
</feature>
<feature type="transmembrane region" description="Helical" evidence="8">
    <location>
        <begin position="309"/>
        <end position="327"/>
    </location>
</feature>
<dbReference type="EMBL" id="UYJE01001183">
    <property type="protein sequence ID" value="VDH99834.1"/>
    <property type="molecule type" value="Genomic_DNA"/>
</dbReference>
<feature type="transmembrane region" description="Helical" evidence="8">
    <location>
        <begin position="504"/>
        <end position="528"/>
    </location>
</feature>
<dbReference type="CDD" id="cd00037">
    <property type="entry name" value="CLECT"/>
    <property type="match status" value="1"/>
</dbReference>
<dbReference type="InterPro" id="IPR016186">
    <property type="entry name" value="C-type_lectin-like/link_sf"/>
</dbReference>
<dbReference type="GO" id="GO:0015293">
    <property type="term" value="F:symporter activity"/>
    <property type="evidence" value="ECO:0007669"/>
    <property type="project" value="UniProtKB-KW"/>
</dbReference>
<keyword evidence="7" id="KW-1015">Disulfide bond</keyword>
<keyword evidence="11" id="KW-1185">Reference proteome</keyword>
<dbReference type="FunFam" id="1.20.1250.20:FF:000003">
    <property type="entry name" value="Solute carrier family 17 member 3"/>
    <property type="match status" value="1"/>
</dbReference>
<dbReference type="InterPro" id="IPR011701">
    <property type="entry name" value="MFS"/>
</dbReference>
<keyword evidence="3 8" id="KW-0812">Transmembrane</keyword>
<dbReference type="InterPro" id="IPR036259">
    <property type="entry name" value="MFS_trans_sf"/>
</dbReference>
<feature type="domain" description="C-type lectin" evidence="9">
    <location>
        <begin position="125"/>
        <end position="242"/>
    </location>
</feature>
<dbReference type="PANTHER" id="PTHR11662">
    <property type="entry name" value="SOLUTE CARRIER FAMILY 17"/>
    <property type="match status" value="1"/>
</dbReference>
<comment type="subcellular location">
    <subcellularLocation>
        <location evidence="1">Membrane</location>
        <topology evidence="1">Multi-pass membrane protein</topology>
    </subcellularLocation>
</comment>
<dbReference type="AlphaFoldDB" id="A0A8B6C4Q0"/>
<dbReference type="SUPFAM" id="SSF56436">
    <property type="entry name" value="C-type lectin-like"/>
    <property type="match status" value="1"/>
</dbReference>
<dbReference type="InterPro" id="IPR018378">
    <property type="entry name" value="C-type_lectin_CS"/>
</dbReference>
<dbReference type="PANTHER" id="PTHR11662:SF456">
    <property type="entry name" value="VESICULAR GLUTAMATE TRANSPORTER, ISOFORM A"/>
    <property type="match status" value="1"/>
</dbReference>
<comment type="caution">
    <text evidence="10">The sequence shown here is derived from an EMBL/GenBank/DDBJ whole genome shotgun (WGS) entry which is preliminary data.</text>
</comment>
<dbReference type="Gene3D" id="3.10.100.10">
    <property type="entry name" value="Mannose-Binding Protein A, subunit A"/>
    <property type="match status" value="1"/>
</dbReference>
<evidence type="ECO:0000256" key="7">
    <source>
        <dbReference type="ARBA" id="ARBA00023157"/>
    </source>
</evidence>
<keyword evidence="5 8" id="KW-1133">Transmembrane helix</keyword>
<dbReference type="OrthoDB" id="2985014at2759"/>
<accession>A0A8B6C4Q0</accession>
<feature type="transmembrane region" description="Helical" evidence="8">
    <location>
        <begin position="407"/>
        <end position="432"/>
    </location>
</feature>
<evidence type="ECO:0000313" key="11">
    <source>
        <dbReference type="Proteomes" id="UP000596742"/>
    </source>
</evidence>
<evidence type="ECO:0000256" key="2">
    <source>
        <dbReference type="ARBA" id="ARBA00022448"/>
    </source>
</evidence>